<dbReference type="AlphaFoldDB" id="A0A0D8BCY7"/>
<organism evidence="2 3">
    <name type="scientific">Frankia torreyi</name>
    <dbReference type="NCBI Taxonomy" id="1856"/>
    <lineage>
        <taxon>Bacteria</taxon>
        <taxon>Bacillati</taxon>
        <taxon>Actinomycetota</taxon>
        <taxon>Actinomycetes</taxon>
        <taxon>Frankiales</taxon>
        <taxon>Frankiaceae</taxon>
        <taxon>Frankia</taxon>
    </lineage>
</organism>
<dbReference type="OrthoDB" id="4923808at2"/>
<reference evidence="3" key="1">
    <citation type="submission" date="2015-02" db="EMBL/GenBank/DDBJ databases">
        <title>Draft Genome of Frankia sp. CpI1-S.</title>
        <authorList>
            <person name="Oshone R.T."/>
            <person name="Ngom M."/>
            <person name="Ghodhbane-Gtari F."/>
            <person name="Gtari M."/>
            <person name="Morris K."/>
            <person name="Thomas K."/>
            <person name="Sen A."/>
            <person name="Tisa L.S."/>
        </authorList>
    </citation>
    <scope>NUCLEOTIDE SEQUENCE [LARGE SCALE GENOMIC DNA]</scope>
    <source>
        <strain evidence="3">CpI1-S</strain>
    </source>
</reference>
<dbReference type="Proteomes" id="UP000032545">
    <property type="component" value="Unassembled WGS sequence"/>
</dbReference>
<gene>
    <name evidence="2" type="ORF">FF36_03585</name>
</gene>
<dbReference type="RefSeq" id="WP_044886159.1">
    <property type="nucleotide sequence ID" value="NZ_JYFN01000027.1"/>
</dbReference>
<dbReference type="EMBL" id="JYFN01000027">
    <property type="protein sequence ID" value="KJE22153.1"/>
    <property type="molecule type" value="Genomic_DNA"/>
</dbReference>
<evidence type="ECO:0000313" key="3">
    <source>
        <dbReference type="Proteomes" id="UP000032545"/>
    </source>
</evidence>
<accession>A0A0D8BCY7</accession>
<protein>
    <submittedName>
        <fullName evidence="2">Uncharacterized protein</fullName>
    </submittedName>
</protein>
<proteinExistence type="predicted"/>
<reference evidence="2 3" key="2">
    <citation type="journal article" date="2016" name="Genome Announc.">
        <title>Permanent Draft Genome Sequences for Two Variants of Frankia sp. Strain CpI1, the First Frankia Strain Isolated from Root Nodules of Comptonia peregrina.</title>
        <authorList>
            <person name="Oshone R."/>
            <person name="Hurst S.G.IV."/>
            <person name="Abebe-Akele F."/>
            <person name="Simpson S."/>
            <person name="Morris K."/>
            <person name="Thomas W.K."/>
            <person name="Tisa L.S."/>
        </authorList>
    </citation>
    <scope>NUCLEOTIDE SEQUENCE [LARGE SCALE GENOMIC DNA]</scope>
    <source>
        <strain evidence="3">CpI1-S</strain>
    </source>
</reference>
<evidence type="ECO:0000313" key="2">
    <source>
        <dbReference type="EMBL" id="KJE22153.1"/>
    </source>
</evidence>
<feature type="region of interest" description="Disordered" evidence="1">
    <location>
        <begin position="1"/>
        <end position="38"/>
    </location>
</feature>
<name>A0A0D8BCY7_9ACTN</name>
<sequence>MREPRDVVDDLERRTEDRPDRTKTADQRDPRQSAGEDRFAGYGIMGLPFRSGHVLGLRRFPESSIGPGYRSVWHRTPDDRWTFYQDQPAELACTRYFGSAVAEVREGPIHIDWAGPRTFRVTAGDGDLDWTVTVTATPVTRLFSALDSALPDRAWRSRPLLEVMSRLAGPALGAGRVRLTGLAPDGQRFAANPLRLWVVTDSTATVHGVPLGEPGPIPTQAFLRDFAIPQRGLFVVGRAVFNDPAANVPGHRRY</sequence>
<evidence type="ECO:0000256" key="1">
    <source>
        <dbReference type="SAM" id="MobiDB-lite"/>
    </source>
</evidence>
<keyword evidence="3" id="KW-1185">Reference proteome</keyword>
<comment type="caution">
    <text evidence="2">The sequence shown here is derived from an EMBL/GenBank/DDBJ whole genome shotgun (WGS) entry which is preliminary data.</text>
</comment>
<dbReference type="PATRIC" id="fig|1502723.3.peg.3036"/>